<dbReference type="PANTHER" id="PTHR33332">
    <property type="entry name" value="REVERSE TRANSCRIPTASE DOMAIN-CONTAINING PROTEIN"/>
    <property type="match status" value="1"/>
</dbReference>
<dbReference type="Proteomes" id="UP001623348">
    <property type="component" value="Unassembled WGS sequence"/>
</dbReference>
<protein>
    <submittedName>
        <fullName evidence="3">Mitochondrial enolase superfamily member 1</fullName>
    </submittedName>
</protein>
<name>A0ABC9WDI9_GRUJA</name>
<evidence type="ECO:0000256" key="1">
    <source>
        <dbReference type="SAM" id="SignalP"/>
    </source>
</evidence>
<feature type="signal peptide" evidence="1">
    <location>
        <begin position="1"/>
        <end position="16"/>
    </location>
</feature>
<proteinExistence type="predicted"/>
<dbReference type="AlphaFoldDB" id="A0ABC9WDI9"/>
<dbReference type="InterPro" id="IPR000477">
    <property type="entry name" value="RT_dom"/>
</dbReference>
<evidence type="ECO:0000259" key="2">
    <source>
        <dbReference type="PROSITE" id="PS50878"/>
    </source>
</evidence>
<keyword evidence="4" id="KW-1185">Reference proteome</keyword>
<comment type="caution">
    <text evidence="3">The sequence shown here is derived from an EMBL/GenBank/DDBJ whole genome shotgun (WGS) entry which is preliminary data.</text>
</comment>
<evidence type="ECO:0000313" key="3">
    <source>
        <dbReference type="EMBL" id="GAB0183291.1"/>
    </source>
</evidence>
<dbReference type="EMBL" id="BAAFJT010000002">
    <property type="protein sequence ID" value="GAB0183291.1"/>
    <property type="molecule type" value="Genomic_DNA"/>
</dbReference>
<organism evidence="3 4">
    <name type="scientific">Grus japonensis</name>
    <name type="common">Japanese crane</name>
    <name type="synonym">Red-crowned crane</name>
    <dbReference type="NCBI Taxonomy" id="30415"/>
    <lineage>
        <taxon>Eukaryota</taxon>
        <taxon>Metazoa</taxon>
        <taxon>Chordata</taxon>
        <taxon>Craniata</taxon>
        <taxon>Vertebrata</taxon>
        <taxon>Euteleostomi</taxon>
        <taxon>Archelosauria</taxon>
        <taxon>Archosauria</taxon>
        <taxon>Dinosauria</taxon>
        <taxon>Saurischia</taxon>
        <taxon>Theropoda</taxon>
        <taxon>Coelurosauria</taxon>
        <taxon>Aves</taxon>
        <taxon>Neognathae</taxon>
        <taxon>Neoaves</taxon>
        <taxon>Gruiformes</taxon>
        <taxon>Gruidae</taxon>
        <taxon>Grus</taxon>
    </lineage>
</organism>
<feature type="domain" description="Reverse transcriptase" evidence="2">
    <location>
        <begin position="1"/>
        <end position="188"/>
    </location>
</feature>
<gene>
    <name evidence="3" type="ORF">GRJ2_000794400</name>
</gene>
<dbReference type="Pfam" id="PF00078">
    <property type="entry name" value="RVT_1"/>
    <property type="match status" value="1"/>
</dbReference>
<accession>A0ABC9WDI9</accession>
<sequence length="193" mass="21278">MILLLHLALVTHLVDDRKVVDVVFQDFSMAFGTVPHSILLDRFSNCGMSGFMVCWVKNWLKGRAQRVAVNGAASGRQLVTIGVPQGSILGPVLFNTFINDLDAGVECTVSKFADDTKLGVVVDSLEGQDALQRDLDRLEHWAIINGIKFIKSKCWILHLGRSNARHKYKLGEERLESSPAEQDLGVLVDSSST</sequence>
<dbReference type="PROSITE" id="PS50878">
    <property type="entry name" value="RT_POL"/>
    <property type="match status" value="1"/>
</dbReference>
<feature type="chain" id="PRO_5044869982" evidence="1">
    <location>
        <begin position="17"/>
        <end position="193"/>
    </location>
</feature>
<keyword evidence="1" id="KW-0732">Signal</keyword>
<evidence type="ECO:0000313" key="4">
    <source>
        <dbReference type="Proteomes" id="UP001623348"/>
    </source>
</evidence>
<reference evidence="3 4" key="1">
    <citation type="submission" date="2024-06" db="EMBL/GenBank/DDBJ databases">
        <title>The draft genome of Grus japonensis, version 3.</title>
        <authorList>
            <person name="Nabeshima K."/>
            <person name="Suzuki S."/>
            <person name="Onuma M."/>
        </authorList>
    </citation>
    <scope>NUCLEOTIDE SEQUENCE [LARGE SCALE GENOMIC DNA]</scope>
    <source>
        <strain evidence="3 4">451A</strain>
    </source>
</reference>